<feature type="region of interest" description="Disordered" evidence="7">
    <location>
        <begin position="336"/>
        <end position="358"/>
    </location>
</feature>
<accession>A0A6U3S3Y9</accession>
<dbReference type="GO" id="GO:0022857">
    <property type="term" value="F:transmembrane transporter activity"/>
    <property type="evidence" value="ECO:0007669"/>
    <property type="project" value="InterPro"/>
</dbReference>
<name>A0A6U3S3Y9_9STRA</name>
<keyword evidence="5 8" id="KW-1133">Transmembrane helix</keyword>
<comment type="subcellular location">
    <subcellularLocation>
        <location evidence="1">Cell membrane</location>
        <topology evidence="1">Multi-pass membrane protein</topology>
    </subcellularLocation>
</comment>
<feature type="compositionally biased region" description="Acidic residues" evidence="7">
    <location>
        <begin position="341"/>
        <end position="358"/>
    </location>
</feature>
<organism evidence="11">
    <name type="scientific">Ditylum brightwellii</name>
    <dbReference type="NCBI Taxonomy" id="49249"/>
    <lineage>
        <taxon>Eukaryota</taxon>
        <taxon>Sar</taxon>
        <taxon>Stramenopiles</taxon>
        <taxon>Ochrophyta</taxon>
        <taxon>Bacillariophyta</taxon>
        <taxon>Mediophyceae</taxon>
        <taxon>Lithodesmiophycidae</taxon>
        <taxon>Lithodesmiales</taxon>
        <taxon>Lithodesmiaceae</taxon>
        <taxon>Ditylum</taxon>
    </lineage>
</organism>
<evidence type="ECO:0000259" key="9">
    <source>
        <dbReference type="Pfam" id="PF00324"/>
    </source>
</evidence>
<feature type="transmembrane region" description="Helical" evidence="8">
    <location>
        <begin position="306"/>
        <end position="323"/>
    </location>
</feature>
<evidence type="ECO:0000313" key="10">
    <source>
        <dbReference type="EMBL" id="CAD9336648.1"/>
    </source>
</evidence>
<feature type="transmembrane region" description="Helical" evidence="8">
    <location>
        <begin position="278"/>
        <end position="300"/>
    </location>
</feature>
<feature type="domain" description="Amino acid permease/ SLC12A" evidence="9">
    <location>
        <begin position="11"/>
        <end position="312"/>
    </location>
</feature>
<evidence type="ECO:0000256" key="5">
    <source>
        <dbReference type="ARBA" id="ARBA00022989"/>
    </source>
</evidence>
<dbReference type="EMBL" id="HBGN01022554">
    <property type="protein sequence ID" value="CAD9336649.1"/>
    <property type="molecule type" value="Transcribed_RNA"/>
</dbReference>
<evidence type="ECO:0000256" key="2">
    <source>
        <dbReference type="ARBA" id="ARBA00022448"/>
    </source>
</evidence>
<evidence type="ECO:0000256" key="8">
    <source>
        <dbReference type="SAM" id="Phobius"/>
    </source>
</evidence>
<evidence type="ECO:0000256" key="4">
    <source>
        <dbReference type="ARBA" id="ARBA00022692"/>
    </source>
</evidence>
<dbReference type="GO" id="GO:0005886">
    <property type="term" value="C:plasma membrane"/>
    <property type="evidence" value="ECO:0007669"/>
    <property type="project" value="UniProtKB-SubCell"/>
</dbReference>
<feature type="transmembrane region" description="Helical" evidence="8">
    <location>
        <begin position="7"/>
        <end position="25"/>
    </location>
</feature>
<keyword evidence="6 8" id="KW-0472">Membrane</keyword>
<dbReference type="InterPro" id="IPR004841">
    <property type="entry name" value="AA-permease/SLC12A_dom"/>
</dbReference>
<feature type="transmembrane region" description="Helical" evidence="8">
    <location>
        <begin position="219"/>
        <end position="236"/>
    </location>
</feature>
<sequence length="358" mass="39881">MNRLVRFVILSSTSIILAYLNYLGLEIVGKMSIVICIVSMSPFIIMVLIGIPKVNPHRWFELPDDDVSANTVRWEDSGWLPLVNVWGVLWRPLLNNLFWNLNSFDSGANFSGDTRDPGKNFPRGMFYSVILVVFSYFIPLLIAIGATDNKQSDWVDGYLAVAISEIGGRWLGAWTVFASGISNLALFQAEMSTDALGIMGMAERGMLPKIFATKSPHGTPTYGILLGTLVIVGMSVADFRDIIEMLNFTYAISLLMEYAAFIKLRITRKEVYRPYRVPLNTTGCIAMVIPPCIVTILLMLMASFMTYIYFAVSVLLGIVLRCAHVKRSNSRLDQSECNDQSVEDTGSDDAEDESFVIS</sequence>
<dbReference type="Gene3D" id="1.20.1740.10">
    <property type="entry name" value="Amino acid/polyamine transporter I"/>
    <property type="match status" value="1"/>
</dbReference>
<dbReference type="EMBL" id="HBGN01022553">
    <property type="protein sequence ID" value="CAD9336648.1"/>
    <property type="molecule type" value="Transcribed_RNA"/>
</dbReference>
<evidence type="ECO:0000256" key="6">
    <source>
        <dbReference type="ARBA" id="ARBA00023136"/>
    </source>
</evidence>
<dbReference type="InterPro" id="IPR044566">
    <property type="entry name" value="RMV1-like"/>
</dbReference>
<dbReference type="PIRSF" id="PIRSF006060">
    <property type="entry name" value="AA_transporter"/>
    <property type="match status" value="1"/>
</dbReference>
<evidence type="ECO:0000256" key="3">
    <source>
        <dbReference type="ARBA" id="ARBA00022475"/>
    </source>
</evidence>
<gene>
    <name evidence="10" type="ORF">DBRI1063_LOCUS14378</name>
    <name evidence="11" type="ORF">DBRI1063_LOCUS14379</name>
</gene>
<reference evidence="11" key="1">
    <citation type="submission" date="2021-01" db="EMBL/GenBank/DDBJ databases">
        <authorList>
            <person name="Corre E."/>
            <person name="Pelletier E."/>
            <person name="Niang G."/>
            <person name="Scheremetjew M."/>
            <person name="Finn R."/>
            <person name="Kale V."/>
            <person name="Holt S."/>
            <person name="Cochrane G."/>
            <person name="Meng A."/>
            <person name="Brown T."/>
            <person name="Cohen L."/>
        </authorList>
    </citation>
    <scope>NUCLEOTIDE SEQUENCE</scope>
    <source>
        <strain evidence="11">Pop2</strain>
    </source>
</reference>
<evidence type="ECO:0000256" key="1">
    <source>
        <dbReference type="ARBA" id="ARBA00004651"/>
    </source>
</evidence>
<dbReference type="AlphaFoldDB" id="A0A6U3S3Y9"/>
<feature type="transmembrane region" description="Helical" evidence="8">
    <location>
        <begin position="248"/>
        <end position="266"/>
    </location>
</feature>
<dbReference type="PANTHER" id="PTHR45826">
    <property type="entry name" value="POLYAMINE TRANSPORTER PUT1"/>
    <property type="match status" value="1"/>
</dbReference>
<protein>
    <recommendedName>
        <fullName evidence="9">Amino acid permease/ SLC12A domain-containing protein</fullName>
    </recommendedName>
</protein>
<evidence type="ECO:0000256" key="7">
    <source>
        <dbReference type="SAM" id="MobiDB-lite"/>
    </source>
</evidence>
<keyword evidence="2" id="KW-0813">Transport</keyword>
<dbReference type="Pfam" id="PF00324">
    <property type="entry name" value="AA_permease"/>
    <property type="match status" value="1"/>
</dbReference>
<keyword evidence="4 8" id="KW-0812">Transmembrane</keyword>
<feature type="transmembrane region" description="Helical" evidence="8">
    <location>
        <begin position="166"/>
        <end position="187"/>
    </location>
</feature>
<evidence type="ECO:0000313" key="11">
    <source>
        <dbReference type="EMBL" id="CAD9336649.1"/>
    </source>
</evidence>
<feature type="transmembrane region" description="Helical" evidence="8">
    <location>
        <begin position="31"/>
        <end position="51"/>
    </location>
</feature>
<feature type="transmembrane region" description="Helical" evidence="8">
    <location>
        <begin position="125"/>
        <end position="146"/>
    </location>
</feature>
<keyword evidence="3" id="KW-1003">Cell membrane</keyword>
<proteinExistence type="predicted"/>
<dbReference type="PANTHER" id="PTHR45826:SF2">
    <property type="entry name" value="AMINO ACID TRANSPORTER"/>
    <property type="match status" value="1"/>
</dbReference>